<reference evidence="11" key="1">
    <citation type="journal article" date="2024" name="Gigascience">
        <title>Chromosome-level genome of the poultry shaft louse Menopon gallinae provides insight into the host-switching and adaptive evolution of parasitic lice.</title>
        <authorList>
            <person name="Xu Y."/>
            <person name="Ma L."/>
            <person name="Liu S."/>
            <person name="Liang Y."/>
            <person name="Liu Q."/>
            <person name="He Z."/>
            <person name="Tian L."/>
            <person name="Duan Y."/>
            <person name="Cai W."/>
            <person name="Li H."/>
            <person name="Song F."/>
        </authorList>
    </citation>
    <scope>NUCLEOTIDE SEQUENCE</scope>
    <source>
        <strain evidence="11">Cailab_2023a</strain>
    </source>
</reference>
<gene>
    <name evidence="11" type="ORF">PYX00_011790</name>
</gene>
<dbReference type="GO" id="GO:0005524">
    <property type="term" value="F:ATP binding"/>
    <property type="evidence" value="ECO:0007669"/>
    <property type="project" value="UniProtKB-UniRule"/>
</dbReference>
<feature type="binding site" evidence="7">
    <location>
        <begin position="72"/>
        <end position="79"/>
    </location>
    <ligand>
        <name>ATP</name>
        <dbReference type="ChEBI" id="CHEBI:30616"/>
    </ligand>
</feature>
<dbReference type="InterPro" id="IPR027417">
    <property type="entry name" value="P-loop_NTPase"/>
</dbReference>
<dbReference type="PANTHER" id="PTHR47969:SF9">
    <property type="entry name" value="KINESIN-LIKE PROTEIN"/>
    <property type="match status" value="1"/>
</dbReference>
<evidence type="ECO:0000256" key="5">
    <source>
        <dbReference type="ARBA" id="ARBA00023175"/>
    </source>
</evidence>
<comment type="similarity">
    <text evidence="7 8">Belongs to the TRAFAC class myosin-kinesin ATPase superfamily. Kinesin family.</text>
</comment>
<dbReference type="GO" id="GO:0003777">
    <property type="term" value="F:microtubule motor activity"/>
    <property type="evidence" value="ECO:0007669"/>
    <property type="project" value="InterPro"/>
</dbReference>
<dbReference type="SUPFAM" id="SSF52540">
    <property type="entry name" value="P-loop containing nucleoside triphosphate hydrolases"/>
    <property type="match status" value="1"/>
</dbReference>
<dbReference type="GO" id="GO:0005875">
    <property type="term" value="C:microtubule associated complex"/>
    <property type="evidence" value="ECO:0007669"/>
    <property type="project" value="TreeGrafter"/>
</dbReference>
<evidence type="ECO:0000256" key="2">
    <source>
        <dbReference type="ARBA" id="ARBA00022701"/>
    </source>
</evidence>
<dbReference type="AlphaFoldDB" id="A0AAW2H969"/>
<sequence length="530" mass="58883">MKKSCVKVFIRIRPSQETPFIAHTENTVTVSRNSVEHTYTFDRVFGPLATTRTVYQHLTFNEDGNNTILCYGNTSSGKSYTMVGSEDAGTKGLVQMAAKRLLAAGAVQVCYFEIYKDSLQCLLTKREVALREKNGAIELSNIEWVDVKSYVEFKRLLDKGLVNRKVGSTCLNTHSSRSHTILQIRTARGKVSLVDLAGSEDNRRTGNHGSRMEESSSINTSLFVLGKVVKAIVSKDMRIPYRDSKLTRVLQDSLGGNARTRKVVNKATQARRVERETVFDRLASGKSAICMGRDVDRQSMTMKRPRLRFAGSTIADARQKARKPKECRESVLSEKNRSKCTEKAAERDALAASGGSCERGSGGREKQAGPSLRAQGAGDGVHRKETDLFLTPDTKSKSYKAFYLRALNYELSGQTKKALADYRTLEKISSNEVVREKIRALTRASPTKKVTMGELLEILNSGDFIRTKSLKGVGDKRAQRIVEYVALGKKFCDARDLCNVFSSKIVDQILSSVEKAEEVTAWSSSCYRAV</sequence>
<feature type="domain" description="Kinesin motor" evidence="10">
    <location>
        <begin position="5"/>
        <end position="289"/>
    </location>
</feature>
<feature type="compositionally biased region" description="Basic and acidic residues" evidence="9">
    <location>
        <begin position="324"/>
        <end position="349"/>
    </location>
</feature>
<comment type="caution">
    <text evidence="11">The sequence shown here is derived from an EMBL/GenBank/DDBJ whole genome shotgun (WGS) entry which is preliminary data.</text>
</comment>
<keyword evidence="6" id="KW-0206">Cytoskeleton</keyword>
<evidence type="ECO:0000256" key="4">
    <source>
        <dbReference type="ARBA" id="ARBA00022840"/>
    </source>
</evidence>
<dbReference type="PROSITE" id="PS00411">
    <property type="entry name" value="KINESIN_MOTOR_1"/>
    <property type="match status" value="1"/>
</dbReference>
<dbReference type="Gene3D" id="3.40.850.10">
    <property type="entry name" value="Kinesin motor domain"/>
    <property type="match status" value="1"/>
</dbReference>
<evidence type="ECO:0000256" key="7">
    <source>
        <dbReference type="PROSITE-ProRule" id="PRU00283"/>
    </source>
</evidence>
<organism evidence="11">
    <name type="scientific">Menopon gallinae</name>
    <name type="common">poultry shaft louse</name>
    <dbReference type="NCBI Taxonomy" id="328185"/>
    <lineage>
        <taxon>Eukaryota</taxon>
        <taxon>Metazoa</taxon>
        <taxon>Ecdysozoa</taxon>
        <taxon>Arthropoda</taxon>
        <taxon>Hexapoda</taxon>
        <taxon>Insecta</taxon>
        <taxon>Pterygota</taxon>
        <taxon>Neoptera</taxon>
        <taxon>Paraneoptera</taxon>
        <taxon>Psocodea</taxon>
        <taxon>Troctomorpha</taxon>
        <taxon>Phthiraptera</taxon>
        <taxon>Amblycera</taxon>
        <taxon>Menoponidae</taxon>
        <taxon>Menopon</taxon>
    </lineage>
</organism>
<proteinExistence type="inferred from homology"/>
<dbReference type="Pfam" id="PF00225">
    <property type="entry name" value="Kinesin"/>
    <property type="match status" value="1"/>
</dbReference>
<keyword evidence="3 7" id="KW-0547">Nucleotide-binding</keyword>
<dbReference type="GO" id="GO:0051231">
    <property type="term" value="P:spindle elongation"/>
    <property type="evidence" value="ECO:0007669"/>
    <property type="project" value="TreeGrafter"/>
</dbReference>
<evidence type="ECO:0000259" key="10">
    <source>
        <dbReference type="PROSITE" id="PS50067"/>
    </source>
</evidence>
<dbReference type="InterPro" id="IPR036961">
    <property type="entry name" value="Kinesin_motor_dom_sf"/>
</dbReference>
<evidence type="ECO:0000256" key="3">
    <source>
        <dbReference type="ARBA" id="ARBA00022741"/>
    </source>
</evidence>
<dbReference type="SMART" id="SM00129">
    <property type="entry name" value="KISc"/>
    <property type="match status" value="1"/>
</dbReference>
<dbReference type="PANTHER" id="PTHR47969">
    <property type="entry name" value="CHROMOSOME-ASSOCIATED KINESIN KIF4A-RELATED"/>
    <property type="match status" value="1"/>
</dbReference>
<evidence type="ECO:0000256" key="6">
    <source>
        <dbReference type="ARBA" id="ARBA00023212"/>
    </source>
</evidence>
<keyword evidence="5 7" id="KW-0505">Motor protein</keyword>
<dbReference type="GO" id="GO:0007052">
    <property type="term" value="P:mitotic spindle organization"/>
    <property type="evidence" value="ECO:0007669"/>
    <property type="project" value="TreeGrafter"/>
</dbReference>
<evidence type="ECO:0000256" key="8">
    <source>
        <dbReference type="RuleBase" id="RU000394"/>
    </source>
</evidence>
<dbReference type="InterPro" id="IPR019821">
    <property type="entry name" value="Kinesin_motor_CS"/>
</dbReference>
<name>A0AAW2H969_9NEOP</name>
<dbReference type="GO" id="GO:0005874">
    <property type="term" value="C:microtubule"/>
    <property type="evidence" value="ECO:0007669"/>
    <property type="project" value="UniProtKB-KW"/>
</dbReference>
<dbReference type="PRINTS" id="PR00380">
    <property type="entry name" value="KINESINHEAVY"/>
</dbReference>
<feature type="region of interest" description="Disordered" evidence="9">
    <location>
        <begin position="318"/>
        <end position="385"/>
    </location>
</feature>
<protein>
    <recommendedName>
        <fullName evidence="8">Kinesin-like protein</fullName>
    </recommendedName>
</protein>
<evidence type="ECO:0000256" key="1">
    <source>
        <dbReference type="ARBA" id="ARBA00004245"/>
    </source>
</evidence>
<dbReference type="InterPro" id="IPR027640">
    <property type="entry name" value="Kinesin-like_fam"/>
</dbReference>
<dbReference type="InterPro" id="IPR010994">
    <property type="entry name" value="RuvA_2-like"/>
</dbReference>
<dbReference type="EMBL" id="JARGDH010000006">
    <property type="protein sequence ID" value="KAL0266073.1"/>
    <property type="molecule type" value="Genomic_DNA"/>
</dbReference>
<dbReference type="Gene3D" id="1.10.150.280">
    <property type="entry name" value="AF1531-like domain"/>
    <property type="match status" value="1"/>
</dbReference>
<dbReference type="GO" id="GO:0007018">
    <property type="term" value="P:microtubule-based movement"/>
    <property type="evidence" value="ECO:0007669"/>
    <property type="project" value="InterPro"/>
</dbReference>
<dbReference type="GO" id="GO:0008017">
    <property type="term" value="F:microtubule binding"/>
    <property type="evidence" value="ECO:0007669"/>
    <property type="project" value="InterPro"/>
</dbReference>
<keyword evidence="4 7" id="KW-0067">ATP-binding</keyword>
<dbReference type="SUPFAM" id="SSF47781">
    <property type="entry name" value="RuvA domain 2-like"/>
    <property type="match status" value="1"/>
</dbReference>
<keyword evidence="6" id="KW-0963">Cytoplasm</keyword>
<dbReference type="PROSITE" id="PS50067">
    <property type="entry name" value="KINESIN_MOTOR_2"/>
    <property type="match status" value="1"/>
</dbReference>
<keyword evidence="2 8" id="KW-0493">Microtubule</keyword>
<evidence type="ECO:0000256" key="9">
    <source>
        <dbReference type="SAM" id="MobiDB-lite"/>
    </source>
</evidence>
<dbReference type="InterPro" id="IPR001752">
    <property type="entry name" value="Kinesin_motor_dom"/>
</dbReference>
<evidence type="ECO:0000313" key="11">
    <source>
        <dbReference type="EMBL" id="KAL0266073.1"/>
    </source>
</evidence>
<accession>A0AAW2H969</accession>
<comment type="subcellular location">
    <subcellularLocation>
        <location evidence="1">Cytoplasm</location>
        <location evidence="1">Cytoskeleton</location>
    </subcellularLocation>
</comment>